<evidence type="ECO:0000256" key="11">
    <source>
        <dbReference type="ARBA" id="ARBA00022918"/>
    </source>
</evidence>
<dbReference type="SUPFAM" id="SSF50630">
    <property type="entry name" value="Acid proteases"/>
    <property type="match status" value="1"/>
</dbReference>
<dbReference type="InterPro" id="IPR036397">
    <property type="entry name" value="RNaseH_sf"/>
</dbReference>
<name>A0AAV8SIQ3_9ROSI</name>
<keyword evidence="10" id="KW-0229">DNA integration</keyword>
<evidence type="ECO:0000256" key="5">
    <source>
        <dbReference type="ARBA" id="ARBA00022723"/>
    </source>
</evidence>
<evidence type="ECO:0000256" key="1">
    <source>
        <dbReference type="ARBA" id="ARBA00022670"/>
    </source>
</evidence>
<dbReference type="PANTHER" id="PTHR37984:SF5">
    <property type="entry name" value="PROTEIN NYNRIN-LIKE"/>
    <property type="match status" value="1"/>
</dbReference>
<keyword evidence="5" id="KW-0479">Metal-binding</keyword>
<dbReference type="FunFam" id="3.10.10.10:FF:000007">
    <property type="entry name" value="Retrovirus-related Pol polyprotein from transposon 17.6-like Protein"/>
    <property type="match status" value="1"/>
</dbReference>
<evidence type="ECO:0000256" key="9">
    <source>
        <dbReference type="ARBA" id="ARBA00022842"/>
    </source>
</evidence>
<keyword evidence="16" id="KW-0175">Coiled coil</keyword>
<accession>A0AAV8SIQ3</accession>
<dbReference type="InterPro" id="IPR000477">
    <property type="entry name" value="RT_dom"/>
</dbReference>
<keyword evidence="4" id="KW-0540">Nuclease</keyword>
<dbReference type="SUPFAM" id="SSF56672">
    <property type="entry name" value="DNA/RNA polymerases"/>
    <property type="match status" value="1"/>
</dbReference>
<keyword evidence="15" id="KW-0511">Multifunctional enzyme</keyword>
<dbReference type="GO" id="GO:0003964">
    <property type="term" value="F:RNA-directed DNA polymerase activity"/>
    <property type="evidence" value="ECO:0007669"/>
    <property type="project" value="UniProtKB-KW"/>
</dbReference>
<dbReference type="CDD" id="cd09274">
    <property type="entry name" value="RNase_HI_RT_Ty3"/>
    <property type="match status" value="1"/>
</dbReference>
<dbReference type="InterPro" id="IPR041588">
    <property type="entry name" value="Integrase_H2C2"/>
</dbReference>
<evidence type="ECO:0008006" key="22">
    <source>
        <dbReference type="Google" id="ProtNLM"/>
    </source>
</evidence>
<dbReference type="Pfam" id="PF03732">
    <property type="entry name" value="Retrotrans_gag"/>
    <property type="match status" value="1"/>
</dbReference>
<dbReference type="Pfam" id="PF24626">
    <property type="entry name" value="SH3_Tf2-1"/>
    <property type="match status" value="1"/>
</dbReference>
<dbReference type="InterPro" id="IPR041577">
    <property type="entry name" value="RT_RNaseH_2"/>
</dbReference>
<gene>
    <name evidence="20" type="ORF">K2173_003764</name>
</gene>
<keyword evidence="1" id="KW-0645">Protease</keyword>
<keyword evidence="11" id="KW-0695">RNA-directed DNA polymerase</keyword>
<keyword evidence="7" id="KW-0255">Endonuclease</keyword>
<evidence type="ECO:0000256" key="7">
    <source>
        <dbReference type="ARBA" id="ARBA00022759"/>
    </source>
</evidence>
<evidence type="ECO:0000256" key="3">
    <source>
        <dbReference type="ARBA" id="ARBA00022695"/>
    </source>
</evidence>
<evidence type="ECO:0000256" key="8">
    <source>
        <dbReference type="ARBA" id="ARBA00022801"/>
    </source>
</evidence>
<sequence length="1374" mass="157516">MGTRQQTNAEFRNEVQEALGRHESLFDQIQHTLQTFASQTQNIEVMVTQLKEQLENVNPFAPGGSNQHTPSHSNFMQNNDHHSQPLFPQNTNNGQTSQMNPQVHYTQTSNPFPQHHSHLKLQFPKFDGTDPQGWAYKAEQYFEFTGVPPKQHVQLTSFHLEGIALQWHRWLSKFQGPLTWEELTRAIFKRFGPTEYDPSEALSRLKQTTTVVDYQQEFEKLSHRVDNLPASFLVGSFIAGLREEIRLDVKIKQPRTLSDAIGVTRLVEERNLLQKKQSTTSKPSWSSKTITPSLLVPAPSAKTITGTNNSPPPFRRISGQEAKERRDKGLCYYCDEKYILGHRCNKPQLFAIEDVLEEAETETGDDRSESEEVPEISLHAIAGMEHPQTIQLAGTLKGMDVTILVDSGSTHNFVDQSIVKLCGLTVAKDQTLRVMVANRDQITCQGMCQGVSLTIQGYRTTADFFVLPSAACPIVLGVQWMATLGPIQTDYKTLTMTIKDHDKSIIFQGMRQGEAKPLSRKECNLHYGTIFLLQVHEATHQLQGQIHPQIQKLLVSYSQVFKQPQQLPPISHQDHHIPLLEGSKPVSVRPYRYPFYQKTEIEKMVQELLTTGLIRPNRSPFSSPVLLVKKFDGSSRFCFPIPIIDELLDELHGSMYYTKLDLRSGYHQIRVKEEDIHKTAFRTHEGHYEFIVMPFGLTNAPATFQALMNEIFRPYLRKFILVFFDDILVYNRCWEEHLYHLEVVLQVLQTNQLFVKTSKCQFGVMKVDYLGHAILAWPTPTTQKAIRGFLGLAGYYQKFIQNFGIIAAPLTKLLTKQGFTWTNEAETTFQQLRKALSTPPVLALPDFSQEFEVESDACGSGLGAILSQKRRPIAYYSEALKGSALHLSTYEKEMLAIVKAIRKWRPYLLGKPFIVRTDQRSFNFLLEQRITTPTQARWLPKLMGYDYRIEYRKGRDNQGADALSRMGEYYMTTITLPIPAWWKDLQEEVRTDPAYATAIQKLPAESIQVKDGVYFYKGRIFLLATSSLIPSLLSEYHSSATGGHFGYQKSLAKLKQQFYWPPGLLQPLPIPAKIWSNISVDFVEGLPSSKGFTAVMTVVDRLTKYCHFVPLKHPFTTVSIANELVNHVIKLHGIPETIVSDRDKIFTKVMNRMLEQYLRCFISDQPRKWVGWLAWAELSYNTSYHSATNFTPFELVYGRPPPSLLSYVPGTTKVQSVDDYLRQRAEVLKELKLNLRLAQEKMKLHADKKRREVEFNVGDYVYLKLQPYRQTSVAFRKSLKLSARFYGPFEILEKIGKVAYRLRLPEGAQIHDVFHISLLKRHLGEQPTTTQGLPPSHDSHVLPEPDQILDRRVIREGRYRPYRGLNPMERHHNK</sequence>
<dbReference type="Proteomes" id="UP001159364">
    <property type="component" value="Linkage Group LG10"/>
</dbReference>
<dbReference type="Gene3D" id="3.30.70.270">
    <property type="match status" value="2"/>
</dbReference>
<dbReference type="PANTHER" id="PTHR37984">
    <property type="entry name" value="PROTEIN CBG26694"/>
    <property type="match status" value="1"/>
</dbReference>
<keyword evidence="21" id="KW-1185">Reference proteome</keyword>
<dbReference type="SUPFAM" id="SSF53098">
    <property type="entry name" value="Ribonuclease H-like"/>
    <property type="match status" value="1"/>
</dbReference>
<dbReference type="GO" id="GO:0006508">
    <property type="term" value="P:proteolysis"/>
    <property type="evidence" value="ECO:0007669"/>
    <property type="project" value="UniProtKB-KW"/>
</dbReference>
<dbReference type="Pfam" id="PF17919">
    <property type="entry name" value="RT_RNaseH_2"/>
    <property type="match status" value="1"/>
</dbReference>
<dbReference type="Pfam" id="PF08284">
    <property type="entry name" value="RVP_2"/>
    <property type="match status" value="1"/>
</dbReference>
<feature type="coiled-coil region" evidence="16">
    <location>
        <begin position="1221"/>
        <end position="1248"/>
    </location>
</feature>
<dbReference type="GO" id="GO:0046872">
    <property type="term" value="F:metal ion binding"/>
    <property type="evidence" value="ECO:0007669"/>
    <property type="project" value="UniProtKB-KW"/>
</dbReference>
<dbReference type="GO" id="GO:0015074">
    <property type="term" value="P:DNA integration"/>
    <property type="evidence" value="ECO:0007669"/>
    <property type="project" value="UniProtKB-KW"/>
</dbReference>
<keyword evidence="3" id="KW-0548">Nucleotidyltransferase</keyword>
<dbReference type="Pfam" id="PF17921">
    <property type="entry name" value="Integrase_H2C2"/>
    <property type="match status" value="1"/>
</dbReference>
<dbReference type="Gene3D" id="3.30.420.10">
    <property type="entry name" value="Ribonuclease H-like superfamily/Ribonuclease H"/>
    <property type="match status" value="2"/>
</dbReference>
<feature type="region of interest" description="Disordered" evidence="17">
    <location>
        <begin position="61"/>
        <end position="93"/>
    </location>
</feature>
<feature type="domain" description="Integrase catalytic" evidence="19">
    <location>
        <begin position="1065"/>
        <end position="1159"/>
    </location>
</feature>
<dbReference type="InterPro" id="IPR050951">
    <property type="entry name" value="Retrovirus_Pol_polyprotein"/>
</dbReference>
<dbReference type="InterPro" id="IPR005162">
    <property type="entry name" value="Retrotrans_gag_dom"/>
</dbReference>
<feature type="domain" description="Reverse transcriptase" evidence="18">
    <location>
        <begin position="551"/>
        <end position="774"/>
    </location>
</feature>
<feature type="compositionally biased region" description="Polar residues" evidence="17">
    <location>
        <begin position="64"/>
        <end position="78"/>
    </location>
</feature>
<dbReference type="CDD" id="cd00303">
    <property type="entry name" value="retropepsin_like"/>
    <property type="match status" value="1"/>
</dbReference>
<dbReference type="EMBL" id="JAIWQS010000010">
    <property type="protein sequence ID" value="KAJ8752156.1"/>
    <property type="molecule type" value="Genomic_DNA"/>
</dbReference>
<dbReference type="CDD" id="cd01647">
    <property type="entry name" value="RT_LTR"/>
    <property type="match status" value="1"/>
</dbReference>
<proteinExistence type="predicted"/>
<evidence type="ECO:0000259" key="18">
    <source>
        <dbReference type="PROSITE" id="PS50878"/>
    </source>
</evidence>
<keyword evidence="8" id="KW-0378">Hydrolase</keyword>
<keyword evidence="6" id="KW-0064">Aspartyl protease</keyword>
<dbReference type="InterPro" id="IPR021109">
    <property type="entry name" value="Peptidase_aspartic_dom_sf"/>
</dbReference>
<evidence type="ECO:0000256" key="6">
    <source>
        <dbReference type="ARBA" id="ARBA00022750"/>
    </source>
</evidence>
<organism evidence="20 21">
    <name type="scientific">Erythroxylum novogranatense</name>
    <dbReference type="NCBI Taxonomy" id="1862640"/>
    <lineage>
        <taxon>Eukaryota</taxon>
        <taxon>Viridiplantae</taxon>
        <taxon>Streptophyta</taxon>
        <taxon>Embryophyta</taxon>
        <taxon>Tracheophyta</taxon>
        <taxon>Spermatophyta</taxon>
        <taxon>Magnoliopsida</taxon>
        <taxon>eudicotyledons</taxon>
        <taxon>Gunneridae</taxon>
        <taxon>Pentapetalae</taxon>
        <taxon>rosids</taxon>
        <taxon>fabids</taxon>
        <taxon>Malpighiales</taxon>
        <taxon>Erythroxylaceae</taxon>
        <taxon>Erythroxylum</taxon>
    </lineage>
</organism>
<dbReference type="InterPro" id="IPR056924">
    <property type="entry name" value="SH3_Tf2-1"/>
</dbReference>
<dbReference type="GO" id="GO:0003887">
    <property type="term" value="F:DNA-directed DNA polymerase activity"/>
    <property type="evidence" value="ECO:0007669"/>
    <property type="project" value="UniProtKB-KW"/>
</dbReference>
<keyword evidence="13" id="KW-0238">DNA-binding</keyword>
<evidence type="ECO:0000256" key="15">
    <source>
        <dbReference type="ARBA" id="ARBA00023268"/>
    </source>
</evidence>
<dbReference type="PROSITE" id="PS50994">
    <property type="entry name" value="INTEGRASE"/>
    <property type="match status" value="1"/>
</dbReference>
<evidence type="ECO:0000256" key="4">
    <source>
        <dbReference type="ARBA" id="ARBA00022722"/>
    </source>
</evidence>
<dbReference type="Gene3D" id="3.10.10.10">
    <property type="entry name" value="HIV Type 1 Reverse Transcriptase, subunit A, domain 1"/>
    <property type="match status" value="1"/>
</dbReference>
<evidence type="ECO:0000256" key="16">
    <source>
        <dbReference type="SAM" id="Coils"/>
    </source>
</evidence>
<evidence type="ECO:0000259" key="19">
    <source>
        <dbReference type="PROSITE" id="PS50994"/>
    </source>
</evidence>
<feature type="region of interest" description="Disordered" evidence="17">
    <location>
        <begin position="299"/>
        <end position="321"/>
    </location>
</feature>
<keyword evidence="9" id="KW-0460">Magnesium</keyword>
<dbReference type="Gene3D" id="3.10.20.370">
    <property type="match status" value="1"/>
</dbReference>
<evidence type="ECO:0000256" key="2">
    <source>
        <dbReference type="ARBA" id="ARBA00022679"/>
    </source>
</evidence>
<protein>
    <recommendedName>
        <fullName evidence="22">Reverse transcriptase</fullName>
    </recommendedName>
</protein>
<keyword evidence="2" id="KW-0808">Transferase</keyword>
<evidence type="ECO:0000256" key="13">
    <source>
        <dbReference type="ARBA" id="ARBA00023125"/>
    </source>
</evidence>
<evidence type="ECO:0000256" key="10">
    <source>
        <dbReference type="ARBA" id="ARBA00022908"/>
    </source>
</evidence>
<keyword evidence="14" id="KW-0233">DNA recombination</keyword>
<dbReference type="GO" id="GO:0004519">
    <property type="term" value="F:endonuclease activity"/>
    <property type="evidence" value="ECO:0007669"/>
    <property type="project" value="UniProtKB-KW"/>
</dbReference>
<dbReference type="InterPro" id="IPR001584">
    <property type="entry name" value="Integrase_cat-core"/>
</dbReference>
<reference evidence="20 21" key="1">
    <citation type="submission" date="2021-09" db="EMBL/GenBank/DDBJ databases">
        <title>Genomic insights and catalytic innovation underlie evolution of tropane alkaloids biosynthesis.</title>
        <authorList>
            <person name="Wang Y.-J."/>
            <person name="Tian T."/>
            <person name="Huang J.-P."/>
            <person name="Huang S.-X."/>
        </authorList>
    </citation>
    <scope>NUCLEOTIDE SEQUENCE [LARGE SCALE GENOMIC DNA]</scope>
    <source>
        <strain evidence="20">KIB-2018</strain>
        <tissue evidence="20">Leaf</tissue>
    </source>
</reference>
<evidence type="ECO:0000256" key="14">
    <source>
        <dbReference type="ARBA" id="ARBA00023172"/>
    </source>
</evidence>
<comment type="caution">
    <text evidence="20">The sequence shown here is derived from an EMBL/GenBank/DDBJ whole genome shotgun (WGS) entry which is preliminary data.</text>
</comment>
<dbReference type="Gene3D" id="1.10.340.70">
    <property type="match status" value="1"/>
</dbReference>
<dbReference type="InterPro" id="IPR043502">
    <property type="entry name" value="DNA/RNA_pol_sf"/>
</dbReference>
<dbReference type="GO" id="GO:0004190">
    <property type="term" value="F:aspartic-type endopeptidase activity"/>
    <property type="evidence" value="ECO:0007669"/>
    <property type="project" value="UniProtKB-KW"/>
</dbReference>
<dbReference type="Gene3D" id="2.40.70.10">
    <property type="entry name" value="Acid Proteases"/>
    <property type="match status" value="1"/>
</dbReference>
<evidence type="ECO:0000313" key="21">
    <source>
        <dbReference type="Proteomes" id="UP001159364"/>
    </source>
</evidence>
<dbReference type="PROSITE" id="PS50878">
    <property type="entry name" value="RT_POL"/>
    <property type="match status" value="1"/>
</dbReference>
<dbReference type="InterPro" id="IPR043128">
    <property type="entry name" value="Rev_trsase/Diguanyl_cyclase"/>
</dbReference>
<evidence type="ECO:0000256" key="17">
    <source>
        <dbReference type="SAM" id="MobiDB-lite"/>
    </source>
</evidence>
<dbReference type="GO" id="GO:0006310">
    <property type="term" value="P:DNA recombination"/>
    <property type="evidence" value="ECO:0007669"/>
    <property type="project" value="UniProtKB-KW"/>
</dbReference>
<keyword evidence="12" id="KW-0239">DNA-directed DNA polymerase</keyword>
<evidence type="ECO:0000256" key="12">
    <source>
        <dbReference type="ARBA" id="ARBA00022932"/>
    </source>
</evidence>
<dbReference type="InterPro" id="IPR012337">
    <property type="entry name" value="RNaseH-like_sf"/>
</dbReference>
<dbReference type="FunFam" id="3.30.70.270:FF:000020">
    <property type="entry name" value="Transposon Tf2-6 polyprotein-like Protein"/>
    <property type="match status" value="1"/>
</dbReference>
<evidence type="ECO:0000313" key="20">
    <source>
        <dbReference type="EMBL" id="KAJ8752156.1"/>
    </source>
</evidence>
<dbReference type="GO" id="GO:0003677">
    <property type="term" value="F:DNA binding"/>
    <property type="evidence" value="ECO:0007669"/>
    <property type="project" value="UniProtKB-KW"/>
</dbReference>
<dbReference type="Pfam" id="PF00078">
    <property type="entry name" value="RVT_1"/>
    <property type="match status" value="1"/>
</dbReference>